<keyword evidence="3" id="KW-1185">Reference proteome</keyword>
<dbReference type="Proteomes" id="UP001347796">
    <property type="component" value="Unassembled WGS sequence"/>
</dbReference>
<dbReference type="GO" id="GO:0043565">
    <property type="term" value="F:sequence-specific DNA binding"/>
    <property type="evidence" value="ECO:0007669"/>
    <property type="project" value="InterPro"/>
</dbReference>
<dbReference type="Pfam" id="PF09607">
    <property type="entry name" value="BrkDBD"/>
    <property type="match status" value="1"/>
</dbReference>
<evidence type="ECO:0000259" key="1">
    <source>
        <dbReference type="Pfam" id="PF09607"/>
    </source>
</evidence>
<dbReference type="SUPFAM" id="SSF48295">
    <property type="entry name" value="TrpR-like"/>
    <property type="match status" value="1"/>
</dbReference>
<protein>
    <recommendedName>
        <fullName evidence="1">Brinker DNA-binding domain-containing protein</fullName>
    </recommendedName>
</protein>
<name>A0AAN8JLJ3_PATCE</name>
<dbReference type="InterPro" id="IPR018586">
    <property type="entry name" value="Brinker_DNA-bd"/>
</dbReference>
<proteinExistence type="predicted"/>
<dbReference type="EMBL" id="JAZGQO010000009">
    <property type="protein sequence ID" value="KAK6178248.1"/>
    <property type="molecule type" value="Genomic_DNA"/>
</dbReference>
<comment type="caution">
    <text evidence="2">The sequence shown here is derived from an EMBL/GenBank/DDBJ whole genome shotgun (WGS) entry which is preliminary data.</text>
</comment>
<dbReference type="Gene3D" id="1.10.10.60">
    <property type="entry name" value="Homeodomain-like"/>
    <property type="match status" value="1"/>
</dbReference>
<organism evidence="2 3">
    <name type="scientific">Patella caerulea</name>
    <name type="common">Rayed Mediterranean limpet</name>
    <dbReference type="NCBI Taxonomy" id="87958"/>
    <lineage>
        <taxon>Eukaryota</taxon>
        <taxon>Metazoa</taxon>
        <taxon>Spiralia</taxon>
        <taxon>Lophotrochozoa</taxon>
        <taxon>Mollusca</taxon>
        <taxon>Gastropoda</taxon>
        <taxon>Patellogastropoda</taxon>
        <taxon>Patelloidea</taxon>
        <taxon>Patellidae</taxon>
        <taxon>Patella</taxon>
    </lineage>
</organism>
<dbReference type="AlphaFoldDB" id="A0AAN8JLJ3"/>
<sequence>MPSVKTRKSYTAAFKLEVVNYAEENGGNMAAHRVYGVSEKCVRDWRKAKEVLRKTKKTKKANRGCKAR</sequence>
<gene>
    <name evidence="2" type="ORF">SNE40_013056</name>
</gene>
<feature type="domain" description="Brinker DNA-binding" evidence="1">
    <location>
        <begin position="6"/>
        <end position="55"/>
    </location>
</feature>
<evidence type="ECO:0000313" key="2">
    <source>
        <dbReference type="EMBL" id="KAK6178248.1"/>
    </source>
</evidence>
<accession>A0AAN8JLJ3</accession>
<reference evidence="2 3" key="1">
    <citation type="submission" date="2024-01" db="EMBL/GenBank/DDBJ databases">
        <title>The genome of the rayed Mediterranean limpet Patella caerulea (Linnaeus, 1758).</title>
        <authorList>
            <person name="Anh-Thu Weber A."/>
            <person name="Halstead-Nussloch G."/>
        </authorList>
    </citation>
    <scope>NUCLEOTIDE SEQUENCE [LARGE SCALE GENOMIC DNA]</scope>
    <source>
        <strain evidence="2">AATW-2023a</strain>
        <tissue evidence="2">Whole specimen</tissue>
    </source>
</reference>
<evidence type="ECO:0000313" key="3">
    <source>
        <dbReference type="Proteomes" id="UP001347796"/>
    </source>
</evidence>
<dbReference type="InterPro" id="IPR010921">
    <property type="entry name" value="Trp_repressor/repl_initiator"/>
</dbReference>